<gene>
    <name evidence="2" type="ORF">MRATA1EN1_LOCUS8066</name>
</gene>
<sequence>MRLYIHPSGEPVTCEINPGRQAGQRGGREALPGLGRGVGGTEQQSPSSPSTLRKRCREVAPHLSSGFSGLASGTDKWLKPCLSTARWSLESLIYLLVNQFLCVRSKAVGRCPCTCCST</sequence>
<proteinExistence type="predicted"/>
<organism evidence="2 3">
    <name type="scientific">Rangifer tarandus platyrhynchus</name>
    <name type="common">Svalbard reindeer</name>
    <dbReference type="NCBI Taxonomy" id="3082113"/>
    <lineage>
        <taxon>Eukaryota</taxon>
        <taxon>Metazoa</taxon>
        <taxon>Chordata</taxon>
        <taxon>Craniata</taxon>
        <taxon>Vertebrata</taxon>
        <taxon>Euteleostomi</taxon>
        <taxon>Mammalia</taxon>
        <taxon>Eutheria</taxon>
        <taxon>Laurasiatheria</taxon>
        <taxon>Artiodactyla</taxon>
        <taxon>Ruminantia</taxon>
        <taxon>Pecora</taxon>
        <taxon>Cervidae</taxon>
        <taxon>Odocoileinae</taxon>
        <taxon>Rangifer</taxon>
    </lineage>
</organism>
<protein>
    <submittedName>
        <fullName evidence="2">Uncharacterized protein</fullName>
    </submittedName>
</protein>
<keyword evidence="3" id="KW-1185">Reference proteome</keyword>
<evidence type="ECO:0000256" key="1">
    <source>
        <dbReference type="SAM" id="MobiDB-lite"/>
    </source>
</evidence>
<name>A0ABN8YH88_RANTA</name>
<dbReference type="Proteomes" id="UP001176941">
    <property type="component" value="Chromosome 18"/>
</dbReference>
<dbReference type="EMBL" id="OX459954">
    <property type="protein sequence ID" value="CAI9159104.1"/>
    <property type="molecule type" value="Genomic_DNA"/>
</dbReference>
<accession>A0ABN8YH88</accession>
<feature type="compositionally biased region" description="Polar residues" evidence="1">
    <location>
        <begin position="41"/>
        <end position="51"/>
    </location>
</feature>
<evidence type="ECO:0000313" key="3">
    <source>
        <dbReference type="Proteomes" id="UP001176941"/>
    </source>
</evidence>
<reference evidence="2" key="1">
    <citation type="submission" date="2023-04" db="EMBL/GenBank/DDBJ databases">
        <authorList>
            <consortium name="ELIXIR-Norway"/>
        </authorList>
    </citation>
    <scope>NUCLEOTIDE SEQUENCE [LARGE SCALE GENOMIC DNA]</scope>
</reference>
<evidence type="ECO:0000313" key="2">
    <source>
        <dbReference type="EMBL" id="CAI9159104.1"/>
    </source>
</evidence>
<feature type="region of interest" description="Disordered" evidence="1">
    <location>
        <begin position="15"/>
        <end position="53"/>
    </location>
</feature>